<evidence type="ECO:0000256" key="1">
    <source>
        <dbReference type="SAM" id="Phobius"/>
    </source>
</evidence>
<proteinExistence type="predicted"/>
<name>A0ABQ9E0I7_TEGGR</name>
<evidence type="ECO:0000313" key="2">
    <source>
        <dbReference type="EMBL" id="KAJ8298762.1"/>
    </source>
</evidence>
<dbReference type="Proteomes" id="UP001217089">
    <property type="component" value="Unassembled WGS sequence"/>
</dbReference>
<feature type="transmembrane region" description="Helical" evidence="1">
    <location>
        <begin position="53"/>
        <end position="71"/>
    </location>
</feature>
<organism evidence="2 3">
    <name type="scientific">Tegillarca granosa</name>
    <name type="common">Malaysian cockle</name>
    <name type="synonym">Anadara granosa</name>
    <dbReference type="NCBI Taxonomy" id="220873"/>
    <lineage>
        <taxon>Eukaryota</taxon>
        <taxon>Metazoa</taxon>
        <taxon>Spiralia</taxon>
        <taxon>Lophotrochozoa</taxon>
        <taxon>Mollusca</taxon>
        <taxon>Bivalvia</taxon>
        <taxon>Autobranchia</taxon>
        <taxon>Pteriomorphia</taxon>
        <taxon>Arcoida</taxon>
        <taxon>Arcoidea</taxon>
        <taxon>Arcidae</taxon>
        <taxon>Tegillarca</taxon>
    </lineage>
</organism>
<sequence length="178" mass="20579">MFEKACHFCYRMLNPDWHKKIIISPQSTSLRSKVKWKPCLICKKPIVFEFRDILAVVVCWFLFCIILNKFTTNRLIELITLIIHEEVVAFGICLYPVKAYFQATDPCGWSVYLQLFVPCKSLLSSNRFMCVVSLFTVVCTLLKLTVKQQIPVGGQSIYSCLCPVKFYQGSQTLLKLFI</sequence>
<dbReference type="EMBL" id="JARBDR010000921">
    <property type="protein sequence ID" value="KAJ8298762.1"/>
    <property type="molecule type" value="Genomic_DNA"/>
</dbReference>
<accession>A0ABQ9E0I7</accession>
<keyword evidence="3" id="KW-1185">Reference proteome</keyword>
<keyword evidence="1" id="KW-1133">Transmembrane helix</keyword>
<gene>
    <name evidence="2" type="ORF">KUTeg_022822</name>
</gene>
<keyword evidence="1" id="KW-0812">Transmembrane</keyword>
<protein>
    <submittedName>
        <fullName evidence="2">Uncharacterized protein</fullName>
    </submittedName>
</protein>
<evidence type="ECO:0000313" key="3">
    <source>
        <dbReference type="Proteomes" id="UP001217089"/>
    </source>
</evidence>
<reference evidence="2 3" key="1">
    <citation type="submission" date="2022-12" db="EMBL/GenBank/DDBJ databases">
        <title>Chromosome-level genome of Tegillarca granosa.</title>
        <authorList>
            <person name="Kim J."/>
        </authorList>
    </citation>
    <scope>NUCLEOTIDE SEQUENCE [LARGE SCALE GENOMIC DNA]</scope>
    <source>
        <strain evidence="2">Teg-2019</strain>
        <tissue evidence="2">Adductor muscle</tissue>
    </source>
</reference>
<keyword evidence="1" id="KW-0472">Membrane</keyword>
<comment type="caution">
    <text evidence="2">The sequence shown here is derived from an EMBL/GenBank/DDBJ whole genome shotgun (WGS) entry which is preliminary data.</text>
</comment>